<dbReference type="AlphaFoldDB" id="A0A1D2MHY0"/>
<dbReference type="Proteomes" id="UP000094527">
    <property type="component" value="Unassembled WGS sequence"/>
</dbReference>
<dbReference type="STRING" id="48709.A0A1D2MHY0"/>
<proteinExistence type="predicted"/>
<protein>
    <submittedName>
        <fullName evidence="2">Speckle-type POZ protein-like B</fullName>
    </submittedName>
</protein>
<dbReference type="EMBL" id="LJIJ01001229">
    <property type="protein sequence ID" value="ODM92444.1"/>
    <property type="molecule type" value="Genomic_DNA"/>
</dbReference>
<dbReference type="PANTHER" id="PTHR24413">
    <property type="entry name" value="SPECKLE-TYPE POZ PROTEIN"/>
    <property type="match status" value="1"/>
</dbReference>
<keyword evidence="3" id="KW-1185">Reference proteome</keyword>
<name>A0A1D2MHY0_ORCCI</name>
<dbReference type="OrthoDB" id="6482909at2759"/>
<evidence type="ECO:0000313" key="2">
    <source>
        <dbReference type="EMBL" id="ODM92444.1"/>
    </source>
</evidence>
<feature type="domain" description="BTB" evidence="1">
    <location>
        <begin position="62"/>
        <end position="121"/>
    </location>
</feature>
<evidence type="ECO:0000313" key="3">
    <source>
        <dbReference type="Proteomes" id="UP000094527"/>
    </source>
</evidence>
<dbReference type="InterPro" id="IPR011333">
    <property type="entry name" value="SKP1/BTB/POZ_sf"/>
</dbReference>
<comment type="caution">
    <text evidence="2">The sequence shown here is derived from an EMBL/GenBank/DDBJ whole genome shotgun (WGS) entry which is preliminary data.</text>
</comment>
<gene>
    <name evidence="2" type="ORF">Ocin01_14238</name>
</gene>
<dbReference type="PROSITE" id="PS50097">
    <property type="entry name" value="BTB"/>
    <property type="match status" value="1"/>
</dbReference>
<dbReference type="SUPFAM" id="SSF54695">
    <property type="entry name" value="POZ domain"/>
    <property type="match status" value="1"/>
</dbReference>
<accession>A0A1D2MHY0</accession>
<sequence length="223" mass="25250">MILNSIENTSKLQEFDTEKVETFTRSDFTQALGIDEITYSIAVETEGLRCSLQNLFIKKTMTDCSILTSNKTEIKCHGCVLATNSDVFLAMLTNGLQESQTKRIEMTDLADEVVNSMLLYLMFEMTEELAFDLLCTAHKYNITALERDILQVLLDKPDENFELETVIALYFFAANIEQFSELCEKALNILQRNKTVLATSSAYQDLLQTNPKEAALLAKLLQL</sequence>
<dbReference type="SMART" id="SM00225">
    <property type="entry name" value="BTB"/>
    <property type="match status" value="1"/>
</dbReference>
<reference evidence="2 3" key="1">
    <citation type="journal article" date="2016" name="Genome Biol. Evol.">
        <title>Gene Family Evolution Reflects Adaptation to Soil Environmental Stressors in the Genome of the Collembolan Orchesella cincta.</title>
        <authorList>
            <person name="Faddeeva-Vakhrusheva A."/>
            <person name="Derks M.F."/>
            <person name="Anvar S.Y."/>
            <person name="Agamennone V."/>
            <person name="Suring W."/>
            <person name="Smit S."/>
            <person name="van Straalen N.M."/>
            <person name="Roelofs D."/>
        </authorList>
    </citation>
    <scope>NUCLEOTIDE SEQUENCE [LARGE SCALE GENOMIC DNA]</scope>
    <source>
        <tissue evidence="2">Mixed pool</tissue>
    </source>
</reference>
<dbReference type="Gene3D" id="3.30.710.10">
    <property type="entry name" value="Potassium Channel Kv1.1, Chain A"/>
    <property type="match status" value="1"/>
</dbReference>
<dbReference type="Pfam" id="PF00651">
    <property type="entry name" value="BTB"/>
    <property type="match status" value="1"/>
</dbReference>
<evidence type="ECO:0000259" key="1">
    <source>
        <dbReference type="PROSITE" id="PS50097"/>
    </source>
</evidence>
<dbReference type="CDD" id="cd18186">
    <property type="entry name" value="BTB_POZ_ZBTB_KLHL-like"/>
    <property type="match status" value="1"/>
</dbReference>
<dbReference type="InterPro" id="IPR000210">
    <property type="entry name" value="BTB/POZ_dom"/>
</dbReference>
<organism evidence="2 3">
    <name type="scientific">Orchesella cincta</name>
    <name type="common">Springtail</name>
    <name type="synonym">Podura cincta</name>
    <dbReference type="NCBI Taxonomy" id="48709"/>
    <lineage>
        <taxon>Eukaryota</taxon>
        <taxon>Metazoa</taxon>
        <taxon>Ecdysozoa</taxon>
        <taxon>Arthropoda</taxon>
        <taxon>Hexapoda</taxon>
        <taxon>Collembola</taxon>
        <taxon>Entomobryomorpha</taxon>
        <taxon>Entomobryoidea</taxon>
        <taxon>Orchesellidae</taxon>
        <taxon>Orchesellinae</taxon>
        <taxon>Orchesella</taxon>
    </lineage>
</organism>